<dbReference type="EMBL" id="FOCL01000004">
    <property type="protein sequence ID" value="SEN86069.1"/>
    <property type="molecule type" value="Genomic_DNA"/>
</dbReference>
<evidence type="ECO:0000259" key="1">
    <source>
        <dbReference type="Pfam" id="PF07978"/>
    </source>
</evidence>
<name>A0A1H8JZ91_9SPHI</name>
<proteinExistence type="predicted"/>
<dbReference type="AlphaFoldDB" id="A0A1H8JZ91"/>
<dbReference type="Proteomes" id="UP000198942">
    <property type="component" value="Unassembled WGS sequence"/>
</dbReference>
<dbReference type="Gene3D" id="3.30.70.100">
    <property type="match status" value="2"/>
</dbReference>
<keyword evidence="3" id="KW-1185">Reference proteome</keyword>
<dbReference type="InterPro" id="IPR011008">
    <property type="entry name" value="Dimeric_a/b-barrel"/>
</dbReference>
<gene>
    <name evidence="2" type="ORF">SAMN05192574_104381</name>
</gene>
<reference evidence="3" key="1">
    <citation type="submission" date="2016-10" db="EMBL/GenBank/DDBJ databases">
        <authorList>
            <person name="Varghese N."/>
            <person name="Submissions S."/>
        </authorList>
    </citation>
    <scope>NUCLEOTIDE SEQUENCE [LARGE SCALE GENOMIC DNA]</scope>
    <source>
        <strain evidence="3">Gh-48</strain>
    </source>
</reference>
<protein>
    <submittedName>
        <fullName evidence="2">NIPSNAP protein</fullName>
    </submittedName>
</protein>
<dbReference type="InterPro" id="IPR012577">
    <property type="entry name" value="NIPSNAP"/>
</dbReference>
<dbReference type="SUPFAM" id="SSF54909">
    <property type="entry name" value="Dimeric alpha+beta barrel"/>
    <property type="match status" value="1"/>
</dbReference>
<evidence type="ECO:0000313" key="2">
    <source>
        <dbReference type="EMBL" id="SEN86069.1"/>
    </source>
</evidence>
<dbReference type="STRING" id="551995.SAMN05192574_104381"/>
<evidence type="ECO:0000313" key="3">
    <source>
        <dbReference type="Proteomes" id="UP000198942"/>
    </source>
</evidence>
<sequence>MRLYLRRKPSSVMNFLSKSVTAFFACFFIVAASFAIAPARNYYQLKIYHYKTAAQENTIEKYLQQAYIPALHRAGVKNVGVFKPVAPVDSAKLLYVFTPFQSWDKLMGIDQKLQADATYLADGKEYIDAAYNEQPYTRLETIILQAFPGMPSTEVPNLTAKKADRVYELRSYESPTEKLNVNKVTMFNVGDEIGLFKRLGFNAVFYSEVIAGSHMPNLMYMTAFNSKEDRDKHWDTFGKDEYWKTLSAKAEYQHNVSHADIIFLRPVDYSDF</sequence>
<organism evidence="2 3">
    <name type="scientific">Mucilaginibacter gossypiicola</name>
    <dbReference type="NCBI Taxonomy" id="551995"/>
    <lineage>
        <taxon>Bacteria</taxon>
        <taxon>Pseudomonadati</taxon>
        <taxon>Bacteroidota</taxon>
        <taxon>Sphingobacteriia</taxon>
        <taxon>Sphingobacteriales</taxon>
        <taxon>Sphingobacteriaceae</taxon>
        <taxon>Mucilaginibacter</taxon>
    </lineage>
</organism>
<dbReference type="Pfam" id="PF07978">
    <property type="entry name" value="NIPSNAP"/>
    <property type="match status" value="1"/>
</dbReference>
<feature type="domain" description="NIPSNAP" evidence="1">
    <location>
        <begin position="167"/>
        <end position="270"/>
    </location>
</feature>
<accession>A0A1H8JZ91</accession>